<keyword evidence="4" id="KW-1185">Reference proteome</keyword>
<reference evidence="3 4" key="1">
    <citation type="submission" date="2017-01" db="EMBL/GenBank/DDBJ databases">
        <title>Genome sequencing of Rhodoferax fermentans JCM 7819.</title>
        <authorList>
            <person name="Kim Y.J."/>
            <person name="Farh M.E.-A."/>
            <person name="Yang D.-C."/>
        </authorList>
    </citation>
    <scope>NUCLEOTIDE SEQUENCE [LARGE SCALE GENOMIC DNA]</scope>
    <source>
        <strain evidence="3 4">JCM 7819</strain>
    </source>
</reference>
<proteinExistence type="inferred from homology"/>
<keyword evidence="2" id="KW-0175">Coiled coil</keyword>
<organism evidence="3 4">
    <name type="scientific">Rhodoferax fermentans</name>
    <dbReference type="NCBI Taxonomy" id="28066"/>
    <lineage>
        <taxon>Bacteria</taxon>
        <taxon>Pseudomonadati</taxon>
        <taxon>Pseudomonadota</taxon>
        <taxon>Betaproteobacteria</taxon>
        <taxon>Burkholderiales</taxon>
        <taxon>Comamonadaceae</taxon>
        <taxon>Rhodoferax</taxon>
    </lineage>
</organism>
<comment type="caution">
    <text evidence="3">The sequence shown here is derived from an EMBL/GenBank/DDBJ whole genome shotgun (WGS) entry which is preliminary data.</text>
</comment>
<evidence type="ECO:0000313" key="3">
    <source>
        <dbReference type="EMBL" id="OOV09241.1"/>
    </source>
</evidence>
<dbReference type="Proteomes" id="UP000190750">
    <property type="component" value="Unassembled WGS sequence"/>
</dbReference>
<gene>
    <name evidence="3" type="ORF">RF819_17365</name>
</gene>
<name>A0A1T1AYT9_RHOFE</name>
<comment type="similarity">
    <text evidence="1">Belongs to the UPF0751 family.</text>
</comment>
<evidence type="ECO:0008006" key="5">
    <source>
        <dbReference type="Google" id="ProtNLM"/>
    </source>
</evidence>
<dbReference type="EMBL" id="MTJN01000002">
    <property type="protein sequence ID" value="OOV09241.1"/>
    <property type="molecule type" value="Genomic_DNA"/>
</dbReference>
<dbReference type="Pfam" id="PF10087">
    <property type="entry name" value="DUF2325"/>
    <property type="match status" value="1"/>
</dbReference>
<dbReference type="AlphaFoldDB" id="A0A1T1AYT9"/>
<protein>
    <recommendedName>
        <fullName evidence="5">DUF2325 domain-containing protein</fullName>
    </recommendedName>
</protein>
<feature type="coiled-coil region" evidence="2">
    <location>
        <begin position="226"/>
        <end position="256"/>
    </location>
</feature>
<accession>A0A1T1AYT9</accession>
<evidence type="ECO:0000313" key="4">
    <source>
        <dbReference type="Proteomes" id="UP000190750"/>
    </source>
</evidence>
<feature type="coiled-coil region" evidence="2">
    <location>
        <begin position="149"/>
        <end position="176"/>
    </location>
</feature>
<dbReference type="STRING" id="28066.RF819_17365"/>
<sequence length="391" mass="43270">MQTTTGSRRRKLWELEDRAFCPVIGVCLPIPVLRRVVNKTFRGHNVDTDYALHSGAVGQCGSRTPLAEGMQRELEQRYALAIRQAASVKTTEALGHWWNEASQKDLAGPLWATLTHPRCSTDLERQILGEVHMLQHQVGAAQRADLQRLQTLTDHNTTLTRELSNAQQRINQLASEGANRLKMLQDQVLQLRTEVITRDTRLASLQQQLSALEASVPDLACRTKQAADLAQQAKQIQALERALQQAQQDNERNSRVIDIQAAELKRLAPQTDAALTDAASAPLKPVQLEDRAVLCVGGRTASVPQYRDIIESVGARFAHHDGGEEESLTKLDTTLAAADLVICQTGCISHNAYWRVKDHCKRTGKQCLFVENPGTASLKRALSELQHTAVA</sequence>
<evidence type="ECO:0000256" key="2">
    <source>
        <dbReference type="SAM" id="Coils"/>
    </source>
</evidence>
<dbReference type="InterPro" id="IPR016772">
    <property type="entry name" value="UCP020408"/>
</dbReference>
<evidence type="ECO:0000256" key="1">
    <source>
        <dbReference type="ARBA" id="ARBA00007189"/>
    </source>
</evidence>